<dbReference type="GO" id="GO:0007043">
    <property type="term" value="P:cell-cell junction assembly"/>
    <property type="evidence" value="ECO:0007669"/>
    <property type="project" value="TreeGrafter"/>
</dbReference>
<evidence type="ECO:0000256" key="3">
    <source>
        <dbReference type="ARBA" id="ARBA00022837"/>
    </source>
</evidence>
<dbReference type="GO" id="GO:0016477">
    <property type="term" value="P:cell migration"/>
    <property type="evidence" value="ECO:0007669"/>
    <property type="project" value="TreeGrafter"/>
</dbReference>
<feature type="domain" description="Cadherin" evidence="9">
    <location>
        <begin position="125"/>
        <end position="231"/>
    </location>
</feature>
<dbReference type="GO" id="GO:0016339">
    <property type="term" value="P:calcium-dependent cell-cell adhesion via plasma membrane cell adhesion molecules"/>
    <property type="evidence" value="ECO:0007669"/>
    <property type="project" value="TreeGrafter"/>
</dbReference>
<evidence type="ECO:0000259" key="9">
    <source>
        <dbReference type="PROSITE" id="PS50268"/>
    </source>
</evidence>
<feature type="domain" description="Cadherin" evidence="9">
    <location>
        <begin position="353"/>
        <end position="459"/>
    </location>
</feature>
<dbReference type="InterPro" id="IPR002126">
    <property type="entry name" value="Cadherin-like_dom"/>
</dbReference>
<dbReference type="Proteomes" id="UP001044222">
    <property type="component" value="Chromosome 11"/>
</dbReference>
<dbReference type="InterPro" id="IPR015919">
    <property type="entry name" value="Cadherin-like_sf"/>
</dbReference>
<keyword evidence="2" id="KW-0677">Repeat</keyword>
<evidence type="ECO:0000256" key="7">
    <source>
        <dbReference type="SAM" id="Phobius"/>
    </source>
</evidence>
<proteinExistence type="predicted"/>
<sequence length="696" mass="75008">MDLGCWRRSGRTLLCFYLLFLLLRDCRAQICSAPPVANVEENQPAGTPVLSITAEAGVTFELQVNPGNFFRLEEAAVVVNTPLDYETPPTDIGITIQCTHPDQRTLALQVIILVKNVNDVAPVFAQSQYDLSTPELAPVGATVDMVEATDVEGDLLYYYMDPENEYFTIQAVNTPVIVVKKTADYDVVRSVSFKLIAVDTRTPPPSGVASFSATATVSISVTDVDNRPPWFQPCAETTIGSSKICLGSGYRGRVNLTEKTEGVLPLEPGPVFAIDGDRGRNEQIIYRIMGGNEAGIFNLDENTGGITMLKAADVAGPVVLTVLALQFLNSDQFSTTTVTFDVVIRSRNPPQFDRQQYEGFISSDLGPSSLVLEDKSLDKPLRVRARDADFIDGVNPDVRYTVEDGSDFTVTDEGFVLLKTELSPGTVSIRVQAVDTSNGESGMTTVSIQRSHDNRDPGGHCRSQHGSHSSGDGAAPVLPGQYHEADMVALGASLAVLVALCLAIIGLLLVRIRKGDAAWRKLSEASLFRSTLARGSGKMKEGVQYTNSGFQNDGDTGSVTSDLPTKADLALDGAGAASGRGQGDVAPAARAAMAASALQEDFLPDGASLAGSDRADSEKGVKPILTKERRNEEGYKSVWFKEDIDPNAKEEVRIIPDSGERDADEEEEEEDEEGSADGEEDVSPPTRRLRCRPCWI</sequence>
<keyword evidence="11" id="KW-1185">Reference proteome</keyword>
<dbReference type="GO" id="GO:0007156">
    <property type="term" value="P:homophilic cell adhesion via plasma membrane adhesion molecules"/>
    <property type="evidence" value="ECO:0007669"/>
    <property type="project" value="InterPro"/>
</dbReference>
<dbReference type="GO" id="GO:0000902">
    <property type="term" value="P:cell morphogenesis"/>
    <property type="evidence" value="ECO:0007669"/>
    <property type="project" value="TreeGrafter"/>
</dbReference>
<dbReference type="GO" id="GO:0005912">
    <property type="term" value="C:adherens junction"/>
    <property type="evidence" value="ECO:0007669"/>
    <property type="project" value="TreeGrafter"/>
</dbReference>
<dbReference type="PANTHER" id="PTHR24027">
    <property type="entry name" value="CADHERIN-23"/>
    <property type="match status" value="1"/>
</dbReference>
<feature type="compositionally biased region" description="Basic and acidic residues" evidence="6">
    <location>
        <begin position="450"/>
        <end position="459"/>
    </location>
</feature>
<dbReference type="SUPFAM" id="SSF49313">
    <property type="entry name" value="Cadherin-like"/>
    <property type="match status" value="3"/>
</dbReference>
<keyword evidence="4 7" id="KW-0472">Membrane</keyword>
<dbReference type="GO" id="GO:0044331">
    <property type="term" value="P:cell-cell adhesion mediated by cadherin"/>
    <property type="evidence" value="ECO:0007669"/>
    <property type="project" value="TreeGrafter"/>
</dbReference>
<feature type="compositionally biased region" description="Basic residues" evidence="6">
    <location>
        <begin position="687"/>
        <end position="696"/>
    </location>
</feature>
<evidence type="ECO:0000256" key="6">
    <source>
        <dbReference type="SAM" id="MobiDB-lite"/>
    </source>
</evidence>
<dbReference type="GO" id="GO:0034332">
    <property type="term" value="P:adherens junction organization"/>
    <property type="evidence" value="ECO:0007669"/>
    <property type="project" value="TreeGrafter"/>
</dbReference>
<dbReference type="PANTHER" id="PTHR24027:SF414">
    <property type="entry name" value="CADHERIN-RELATED FAMILY MEMBER 5 ISOFORM X1"/>
    <property type="match status" value="1"/>
</dbReference>
<name>A0A9D3M5J6_ANGAN</name>
<feature type="region of interest" description="Disordered" evidence="6">
    <location>
        <begin position="449"/>
        <end position="476"/>
    </location>
</feature>
<feature type="domain" description="Cadherin" evidence="9">
    <location>
        <begin position="31"/>
        <end position="124"/>
    </location>
</feature>
<dbReference type="GO" id="GO:0008013">
    <property type="term" value="F:beta-catenin binding"/>
    <property type="evidence" value="ECO:0007669"/>
    <property type="project" value="TreeGrafter"/>
</dbReference>
<evidence type="ECO:0000256" key="8">
    <source>
        <dbReference type="SAM" id="SignalP"/>
    </source>
</evidence>
<dbReference type="Pfam" id="PF00028">
    <property type="entry name" value="Cadherin"/>
    <property type="match status" value="1"/>
</dbReference>
<organism evidence="10 11">
    <name type="scientific">Anguilla anguilla</name>
    <name type="common">European freshwater eel</name>
    <name type="synonym">Muraena anguilla</name>
    <dbReference type="NCBI Taxonomy" id="7936"/>
    <lineage>
        <taxon>Eukaryota</taxon>
        <taxon>Metazoa</taxon>
        <taxon>Chordata</taxon>
        <taxon>Craniata</taxon>
        <taxon>Vertebrata</taxon>
        <taxon>Euteleostomi</taxon>
        <taxon>Actinopterygii</taxon>
        <taxon>Neopterygii</taxon>
        <taxon>Teleostei</taxon>
        <taxon>Anguilliformes</taxon>
        <taxon>Anguillidae</taxon>
        <taxon>Anguilla</taxon>
    </lineage>
</organism>
<gene>
    <name evidence="10" type="ORF">ANANG_G00201590</name>
</gene>
<accession>A0A9D3M5J6</accession>
<feature type="compositionally biased region" description="Basic and acidic residues" evidence="6">
    <location>
        <begin position="613"/>
        <end position="625"/>
    </location>
</feature>
<dbReference type="GO" id="GO:0045296">
    <property type="term" value="F:cadherin binding"/>
    <property type="evidence" value="ECO:0007669"/>
    <property type="project" value="TreeGrafter"/>
</dbReference>
<dbReference type="PRINTS" id="PR00205">
    <property type="entry name" value="CADHERIN"/>
</dbReference>
<feature type="compositionally biased region" description="Acidic residues" evidence="6">
    <location>
        <begin position="662"/>
        <end position="682"/>
    </location>
</feature>
<dbReference type="GO" id="GO:0016342">
    <property type="term" value="C:catenin complex"/>
    <property type="evidence" value="ECO:0007669"/>
    <property type="project" value="TreeGrafter"/>
</dbReference>
<keyword evidence="8" id="KW-0732">Signal</keyword>
<keyword evidence="3 5" id="KW-0106">Calcium</keyword>
<feature type="domain" description="Cadherin" evidence="9">
    <location>
        <begin position="254"/>
        <end position="352"/>
    </location>
</feature>
<evidence type="ECO:0000256" key="2">
    <source>
        <dbReference type="ARBA" id="ARBA00022737"/>
    </source>
</evidence>
<evidence type="ECO:0000313" key="10">
    <source>
        <dbReference type="EMBL" id="KAG5839123.1"/>
    </source>
</evidence>
<evidence type="ECO:0000256" key="1">
    <source>
        <dbReference type="ARBA" id="ARBA00004370"/>
    </source>
</evidence>
<protein>
    <recommendedName>
        <fullName evidence="9">Cadherin domain-containing protein</fullName>
    </recommendedName>
</protein>
<reference evidence="10" key="1">
    <citation type="submission" date="2021-01" db="EMBL/GenBank/DDBJ databases">
        <title>A chromosome-scale assembly of European eel, Anguilla anguilla.</title>
        <authorList>
            <person name="Henkel C."/>
            <person name="Jong-Raadsen S.A."/>
            <person name="Dufour S."/>
            <person name="Weltzien F.-A."/>
            <person name="Palstra A.P."/>
            <person name="Pelster B."/>
            <person name="Spaink H.P."/>
            <person name="Van Den Thillart G.E."/>
            <person name="Jansen H."/>
            <person name="Zahm M."/>
            <person name="Klopp C."/>
            <person name="Cedric C."/>
            <person name="Louis A."/>
            <person name="Berthelot C."/>
            <person name="Parey E."/>
            <person name="Roest Crollius H."/>
            <person name="Montfort J."/>
            <person name="Robinson-Rechavi M."/>
            <person name="Bucao C."/>
            <person name="Bouchez O."/>
            <person name="Gislard M."/>
            <person name="Lluch J."/>
            <person name="Milhes M."/>
            <person name="Lampietro C."/>
            <person name="Lopez Roques C."/>
            <person name="Donnadieu C."/>
            <person name="Braasch I."/>
            <person name="Desvignes T."/>
            <person name="Postlethwait J."/>
            <person name="Bobe J."/>
            <person name="Guiguen Y."/>
            <person name="Dirks R."/>
        </authorList>
    </citation>
    <scope>NUCLEOTIDE SEQUENCE</scope>
    <source>
        <strain evidence="10">Tag_6206</strain>
        <tissue evidence="10">Liver</tissue>
    </source>
</reference>
<evidence type="ECO:0000256" key="5">
    <source>
        <dbReference type="PROSITE-ProRule" id="PRU00043"/>
    </source>
</evidence>
<feature type="signal peptide" evidence="8">
    <location>
        <begin position="1"/>
        <end position="28"/>
    </location>
</feature>
<keyword evidence="7" id="KW-1133">Transmembrane helix</keyword>
<feature type="transmembrane region" description="Helical" evidence="7">
    <location>
        <begin position="487"/>
        <end position="510"/>
    </location>
</feature>
<dbReference type="CDD" id="cd11304">
    <property type="entry name" value="Cadherin_repeat"/>
    <property type="match status" value="3"/>
</dbReference>
<feature type="region of interest" description="Disordered" evidence="6">
    <location>
        <begin position="605"/>
        <end position="625"/>
    </location>
</feature>
<dbReference type="PROSITE" id="PS50268">
    <property type="entry name" value="CADHERIN_2"/>
    <property type="match status" value="4"/>
</dbReference>
<feature type="region of interest" description="Disordered" evidence="6">
    <location>
        <begin position="646"/>
        <end position="696"/>
    </location>
</feature>
<comment type="caution">
    <text evidence="10">The sequence shown here is derived from an EMBL/GenBank/DDBJ whole genome shotgun (WGS) entry which is preliminary data.</text>
</comment>
<dbReference type="GO" id="GO:0005509">
    <property type="term" value="F:calcium ion binding"/>
    <property type="evidence" value="ECO:0007669"/>
    <property type="project" value="UniProtKB-UniRule"/>
</dbReference>
<comment type="subcellular location">
    <subcellularLocation>
        <location evidence="1">Membrane</location>
    </subcellularLocation>
</comment>
<dbReference type="InterPro" id="IPR039808">
    <property type="entry name" value="Cadherin"/>
</dbReference>
<feature type="chain" id="PRO_5038437693" description="Cadherin domain-containing protein" evidence="8">
    <location>
        <begin position="29"/>
        <end position="696"/>
    </location>
</feature>
<evidence type="ECO:0000256" key="4">
    <source>
        <dbReference type="ARBA" id="ARBA00023136"/>
    </source>
</evidence>
<dbReference type="EMBL" id="JAFIRN010000011">
    <property type="protein sequence ID" value="KAG5839123.1"/>
    <property type="molecule type" value="Genomic_DNA"/>
</dbReference>
<keyword evidence="7" id="KW-0812">Transmembrane</keyword>
<dbReference type="AlphaFoldDB" id="A0A9D3M5J6"/>
<evidence type="ECO:0000313" key="11">
    <source>
        <dbReference type="Proteomes" id="UP001044222"/>
    </source>
</evidence>
<feature type="compositionally biased region" description="Basic and acidic residues" evidence="6">
    <location>
        <begin position="646"/>
        <end position="661"/>
    </location>
</feature>
<dbReference type="SMART" id="SM00112">
    <property type="entry name" value="CA"/>
    <property type="match status" value="3"/>
</dbReference>
<dbReference type="Gene3D" id="2.60.40.60">
    <property type="entry name" value="Cadherins"/>
    <property type="match status" value="4"/>
</dbReference>